<dbReference type="AlphaFoldDB" id="A0A7W2EJT8"/>
<evidence type="ECO:0000313" key="2">
    <source>
        <dbReference type="EMBL" id="MBA5607245.1"/>
    </source>
</evidence>
<reference evidence="2 3" key="1">
    <citation type="submission" date="2020-07" db="EMBL/GenBank/DDBJ databases">
        <title>Novel species isolated from subtropical streams in China.</title>
        <authorList>
            <person name="Lu H."/>
        </authorList>
    </citation>
    <scope>NUCLEOTIDE SEQUENCE [LARGE SCALE GENOMIC DNA]</scope>
    <source>
        <strain evidence="2 3">FT3S</strain>
    </source>
</reference>
<feature type="region of interest" description="Disordered" evidence="1">
    <location>
        <begin position="1"/>
        <end position="54"/>
    </location>
</feature>
<dbReference type="RefSeq" id="WP_182219471.1">
    <property type="nucleotide sequence ID" value="NZ_JACEZS010000016.1"/>
</dbReference>
<gene>
    <name evidence="2" type="ORF">H3H36_17955</name>
</gene>
<proteinExistence type="predicted"/>
<protein>
    <submittedName>
        <fullName evidence="2">Uncharacterized protein</fullName>
    </submittedName>
</protein>
<dbReference type="EMBL" id="JACEZS010000016">
    <property type="protein sequence ID" value="MBA5607245.1"/>
    <property type="molecule type" value="Genomic_DNA"/>
</dbReference>
<keyword evidence="3" id="KW-1185">Reference proteome</keyword>
<accession>A0A7W2EJT8</accession>
<evidence type="ECO:0000256" key="1">
    <source>
        <dbReference type="SAM" id="MobiDB-lite"/>
    </source>
</evidence>
<comment type="caution">
    <text evidence="2">The sequence shown here is derived from an EMBL/GenBank/DDBJ whole genome shotgun (WGS) entry which is preliminary data.</text>
</comment>
<sequence length="54" mass="5939">MPKSSQGHPPKPMHAPPSKVDTVTQQKQRAEQSEVAGRHKNAGRNDNIGHKTSR</sequence>
<evidence type="ECO:0000313" key="3">
    <source>
        <dbReference type="Proteomes" id="UP000566711"/>
    </source>
</evidence>
<organism evidence="2 3">
    <name type="scientific">Rugamonas fusca</name>
    <dbReference type="NCBI Taxonomy" id="2758568"/>
    <lineage>
        <taxon>Bacteria</taxon>
        <taxon>Pseudomonadati</taxon>
        <taxon>Pseudomonadota</taxon>
        <taxon>Betaproteobacteria</taxon>
        <taxon>Burkholderiales</taxon>
        <taxon>Oxalobacteraceae</taxon>
        <taxon>Telluria group</taxon>
        <taxon>Rugamonas</taxon>
    </lineage>
</organism>
<dbReference type="Proteomes" id="UP000566711">
    <property type="component" value="Unassembled WGS sequence"/>
</dbReference>
<name>A0A7W2EJT8_9BURK</name>